<dbReference type="Gene3D" id="3.30.160.60">
    <property type="entry name" value="Classic Zinc Finger"/>
    <property type="match status" value="1"/>
</dbReference>
<evidence type="ECO:0000256" key="8">
    <source>
        <dbReference type="ARBA" id="ARBA00022763"/>
    </source>
</evidence>
<sequence length="528" mass="59581">MAQLNEVDLPPNLSCLKSIDTLLRCPICFDFLNITMMTKCSHNFCSLCIRKFLSYKLLCPVCNLPSTEQDLRNNRLIDDLVQSFQAARQNLCHSNLESPPISPETPAMMIKGKAARQKGLKREAKTLSHFFQKKTPVTSSLRTQTSLEVHMPVKLERVEVCIQQLDNIKQENVDDTRGMVKDEKMDVTAFPSTSQNKLLVKVECPVCGVGVSEQHINKHLDMCLSRDDKKEGLRSGGRRKGMPKLLYTLISVPKLKKMLKECHLSAQGSREQLVRRHQEFTQIYNAQCDALNPKSAGEIAKEVENNERLKNQLENKRKPLIVTTKNQTAEEIEELHSKYQCLQRQNDLCKKRSRSDTAGKQHSSEFSRLIAQVRGRLETSKRAPSKQEEKSTEETDSKGAPSSIQNTPQPLISTMLKVKSEEMEGVIELPTRSSSPTITEVSDSSPLQILHTVRPSLGLNITVNGNLRLRTCSAPSQIFSVDDMAAATQTQRVNSPLQKSRAAGYREVSTLIEKMFEDPVKRHPQFIK</sequence>
<dbReference type="AlphaFoldDB" id="A0A8C1J3D2"/>
<dbReference type="GO" id="GO:0097505">
    <property type="term" value="C:Rad6-Rad18 complex"/>
    <property type="evidence" value="ECO:0007669"/>
    <property type="project" value="TreeGrafter"/>
</dbReference>
<dbReference type="PROSITE" id="PS51908">
    <property type="entry name" value="ZF_UBZ4"/>
    <property type="match status" value="1"/>
</dbReference>
<evidence type="ECO:0000256" key="9">
    <source>
        <dbReference type="ARBA" id="ARBA00022771"/>
    </source>
</evidence>
<dbReference type="SMART" id="SM00184">
    <property type="entry name" value="RING"/>
    <property type="match status" value="1"/>
</dbReference>
<keyword evidence="11" id="KW-0862">Zinc</keyword>
<keyword evidence="7" id="KW-0479">Metal-binding</keyword>
<feature type="coiled-coil region" evidence="19">
    <location>
        <begin position="296"/>
        <end position="352"/>
    </location>
</feature>
<dbReference type="FunFam" id="3.30.40.10:FF:000172">
    <property type="entry name" value="E3 ubiquitin-protein ligase RAD18"/>
    <property type="match status" value="1"/>
</dbReference>
<feature type="domain" description="RING-type" evidence="21">
    <location>
        <begin position="25"/>
        <end position="63"/>
    </location>
</feature>
<dbReference type="PANTHER" id="PTHR14134">
    <property type="entry name" value="E3 UBIQUITIN-PROTEIN LIGASE RAD18"/>
    <property type="match status" value="1"/>
</dbReference>
<evidence type="ECO:0000256" key="14">
    <source>
        <dbReference type="ARBA" id="ARBA00023242"/>
    </source>
</evidence>
<keyword evidence="8 18" id="KW-0227">DNA damage</keyword>
<keyword evidence="12" id="KW-0238">DNA-binding</keyword>
<dbReference type="InterPro" id="IPR001841">
    <property type="entry name" value="Znf_RING"/>
</dbReference>
<dbReference type="CDD" id="cd16529">
    <property type="entry name" value="RING-HC_RAD18"/>
    <property type="match status" value="1"/>
</dbReference>
<dbReference type="GO" id="GO:0006513">
    <property type="term" value="P:protein monoubiquitination"/>
    <property type="evidence" value="ECO:0007669"/>
    <property type="project" value="InterPro"/>
</dbReference>
<evidence type="ECO:0000259" key="21">
    <source>
        <dbReference type="PROSITE" id="PS50089"/>
    </source>
</evidence>
<dbReference type="UniPathway" id="UPA00143"/>
<dbReference type="GO" id="GO:0006281">
    <property type="term" value="P:DNA repair"/>
    <property type="evidence" value="ECO:0007669"/>
    <property type="project" value="UniProtKB-KW"/>
</dbReference>
<dbReference type="PROSITE" id="PS50089">
    <property type="entry name" value="ZF_RING_2"/>
    <property type="match status" value="1"/>
</dbReference>
<comment type="pathway">
    <text evidence="3">Protein modification; protein ubiquitination.</text>
</comment>
<evidence type="ECO:0000256" key="12">
    <source>
        <dbReference type="ARBA" id="ARBA00023125"/>
    </source>
</evidence>
<evidence type="ECO:0000256" key="17">
    <source>
        <dbReference type="PROSITE-ProRule" id="PRU00175"/>
    </source>
</evidence>
<feature type="compositionally biased region" description="Basic and acidic residues" evidence="20">
    <location>
        <begin position="375"/>
        <end position="397"/>
    </location>
</feature>
<dbReference type="GO" id="GO:0008270">
    <property type="term" value="F:zinc ion binding"/>
    <property type="evidence" value="ECO:0007669"/>
    <property type="project" value="UniProtKB-KW"/>
</dbReference>
<keyword evidence="25" id="KW-1185">Reference proteome</keyword>
<evidence type="ECO:0000256" key="3">
    <source>
        <dbReference type="ARBA" id="ARBA00004906"/>
    </source>
</evidence>
<keyword evidence="10" id="KW-0833">Ubl conjugation pathway</keyword>
<keyword evidence="6" id="KW-0808">Transferase</keyword>
<evidence type="ECO:0000256" key="20">
    <source>
        <dbReference type="SAM" id="MobiDB-lite"/>
    </source>
</evidence>
<dbReference type="InterPro" id="IPR039577">
    <property type="entry name" value="Rad18"/>
</dbReference>
<gene>
    <name evidence="24" type="primary">LOC109091343</name>
</gene>
<dbReference type="SMART" id="SM00734">
    <property type="entry name" value="ZnF_Rad18"/>
    <property type="match status" value="1"/>
</dbReference>
<dbReference type="FunFam" id="3.30.160.60:FF:000331">
    <property type="entry name" value="E3 ubiquitin-protein ligase RAD18"/>
    <property type="match status" value="1"/>
</dbReference>
<protein>
    <recommendedName>
        <fullName evidence="5">RING-type E3 ubiquitin transferase</fullName>
        <ecNumber evidence="5">2.3.2.27</ecNumber>
    </recommendedName>
    <alternativeName>
        <fullName evidence="15 16">RING-type E3 ubiquitin transferase RAD18</fullName>
    </alternativeName>
</protein>
<evidence type="ECO:0000256" key="1">
    <source>
        <dbReference type="ARBA" id="ARBA00000900"/>
    </source>
</evidence>
<comment type="catalytic activity">
    <reaction evidence="1">
        <text>S-ubiquitinyl-[E2 ubiquitin-conjugating enzyme]-L-cysteine + [acceptor protein]-L-lysine = [E2 ubiquitin-conjugating enzyme]-L-cysteine + N(6)-ubiquitinyl-[acceptor protein]-L-lysine.</text>
        <dbReference type="EC" id="2.3.2.27"/>
    </reaction>
</comment>
<dbReference type="PROSITE" id="PS00518">
    <property type="entry name" value="ZF_RING_1"/>
    <property type="match status" value="1"/>
</dbReference>
<evidence type="ECO:0000256" key="18">
    <source>
        <dbReference type="PROSITE-ProRule" id="PRU01256"/>
    </source>
</evidence>
<organism evidence="24 25">
    <name type="scientific">Cyprinus carpio</name>
    <name type="common">Common carp</name>
    <dbReference type="NCBI Taxonomy" id="7962"/>
    <lineage>
        <taxon>Eukaryota</taxon>
        <taxon>Metazoa</taxon>
        <taxon>Chordata</taxon>
        <taxon>Craniata</taxon>
        <taxon>Vertebrata</taxon>
        <taxon>Euteleostomi</taxon>
        <taxon>Actinopterygii</taxon>
        <taxon>Neopterygii</taxon>
        <taxon>Teleostei</taxon>
        <taxon>Ostariophysi</taxon>
        <taxon>Cypriniformes</taxon>
        <taxon>Cyprinidae</taxon>
        <taxon>Cyprininae</taxon>
        <taxon>Cyprinus</taxon>
    </lineage>
</organism>
<evidence type="ECO:0000256" key="15">
    <source>
        <dbReference type="ARBA" id="ARBA00031783"/>
    </source>
</evidence>
<dbReference type="PANTHER" id="PTHR14134:SF2">
    <property type="entry name" value="E3 UBIQUITIN-PROTEIN LIGASE RAD18"/>
    <property type="match status" value="1"/>
</dbReference>
<dbReference type="Gene3D" id="3.30.40.10">
    <property type="entry name" value="Zinc/RING finger domain, C3HC4 (zinc finger)"/>
    <property type="match status" value="1"/>
</dbReference>
<keyword evidence="13 18" id="KW-0234">DNA repair</keyword>
<evidence type="ECO:0000256" key="4">
    <source>
        <dbReference type="ARBA" id="ARBA00009506"/>
    </source>
</evidence>
<dbReference type="SMART" id="SM00513">
    <property type="entry name" value="SAP"/>
    <property type="match status" value="1"/>
</dbReference>
<evidence type="ECO:0000256" key="5">
    <source>
        <dbReference type="ARBA" id="ARBA00012483"/>
    </source>
</evidence>
<name>A0A8C1J3D2_CYPCA</name>
<dbReference type="InterPro" id="IPR017907">
    <property type="entry name" value="Znf_RING_CS"/>
</dbReference>
<evidence type="ECO:0000256" key="13">
    <source>
        <dbReference type="ARBA" id="ARBA00023204"/>
    </source>
</evidence>
<evidence type="ECO:0000256" key="6">
    <source>
        <dbReference type="ARBA" id="ARBA00022679"/>
    </source>
</evidence>
<dbReference type="SUPFAM" id="SSF57850">
    <property type="entry name" value="RING/U-box"/>
    <property type="match status" value="1"/>
</dbReference>
<feature type="region of interest" description="Disordered" evidence="20">
    <location>
        <begin position="352"/>
        <end position="410"/>
    </location>
</feature>
<feature type="compositionally biased region" description="Basic and acidic residues" evidence="20">
    <location>
        <begin position="352"/>
        <end position="365"/>
    </location>
</feature>
<proteinExistence type="inferred from homology"/>
<evidence type="ECO:0000256" key="19">
    <source>
        <dbReference type="SAM" id="Coils"/>
    </source>
</evidence>
<evidence type="ECO:0000256" key="7">
    <source>
        <dbReference type="ARBA" id="ARBA00022723"/>
    </source>
</evidence>
<evidence type="ECO:0000313" key="25">
    <source>
        <dbReference type="Proteomes" id="UP000694427"/>
    </source>
</evidence>
<evidence type="ECO:0000256" key="10">
    <source>
        <dbReference type="ARBA" id="ARBA00022786"/>
    </source>
</evidence>
<feature type="domain" description="UBZ4-type" evidence="23">
    <location>
        <begin position="201"/>
        <end position="228"/>
    </location>
</feature>
<feature type="compositionally biased region" description="Polar residues" evidence="20">
    <location>
        <begin position="400"/>
        <end position="410"/>
    </location>
</feature>
<comment type="similarity">
    <text evidence="4">Belongs to the RAD18 family.</text>
</comment>
<dbReference type="PROSITE" id="PS50800">
    <property type="entry name" value="SAP"/>
    <property type="match status" value="1"/>
</dbReference>
<dbReference type="Pfam" id="PF13923">
    <property type="entry name" value="zf-C3HC4_2"/>
    <property type="match status" value="1"/>
</dbReference>
<dbReference type="GO" id="GO:0005634">
    <property type="term" value="C:nucleus"/>
    <property type="evidence" value="ECO:0007669"/>
    <property type="project" value="UniProtKB-SubCell"/>
</dbReference>
<reference evidence="24" key="2">
    <citation type="submission" date="2025-09" db="UniProtKB">
        <authorList>
            <consortium name="Ensembl"/>
        </authorList>
    </citation>
    <scope>IDENTIFICATION</scope>
</reference>
<dbReference type="GO" id="GO:0061630">
    <property type="term" value="F:ubiquitin protein ligase activity"/>
    <property type="evidence" value="ECO:0007669"/>
    <property type="project" value="UniProtKB-EC"/>
</dbReference>
<dbReference type="OMA" id="AKSEYEP"/>
<keyword evidence="19" id="KW-0175">Coiled coil</keyword>
<evidence type="ECO:0000256" key="11">
    <source>
        <dbReference type="ARBA" id="ARBA00022833"/>
    </source>
</evidence>
<evidence type="ECO:0000313" key="24">
    <source>
        <dbReference type="Ensembl" id="ENSCCRP00010026696.1"/>
    </source>
</evidence>
<evidence type="ECO:0000259" key="23">
    <source>
        <dbReference type="PROSITE" id="PS51908"/>
    </source>
</evidence>
<dbReference type="Proteomes" id="UP000694427">
    <property type="component" value="Unplaced"/>
</dbReference>
<dbReference type="GO" id="GO:0003697">
    <property type="term" value="F:single-stranded DNA binding"/>
    <property type="evidence" value="ECO:0007669"/>
    <property type="project" value="InterPro"/>
</dbReference>
<dbReference type="Ensembl" id="ENSCCRT00010029283.1">
    <property type="protein sequence ID" value="ENSCCRP00010026696.1"/>
    <property type="gene ID" value="ENSCCRG00010011458.1"/>
</dbReference>
<keyword evidence="9 17" id="KW-0863">Zinc-finger</keyword>
<dbReference type="InterPro" id="IPR006642">
    <property type="entry name" value="Rad18_UBZ4"/>
</dbReference>
<evidence type="ECO:0000259" key="22">
    <source>
        <dbReference type="PROSITE" id="PS50800"/>
    </source>
</evidence>
<dbReference type="InterPro" id="IPR013083">
    <property type="entry name" value="Znf_RING/FYVE/PHD"/>
</dbReference>
<dbReference type="Pfam" id="PF02037">
    <property type="entry name" value="SAP"/>
    <property type="match status" value="1"/>
</dbReference>
<feature type="domain" description="SAP" evidence="22">
    <location>
        <begin position="247"/>
        <end position="281"/>
    </location>
</feature>
<evidence type="ECO:0000256" key="2">
    <source>
        <dbReference type="ARBA" id="ARBA00004123"/>
    </source>
</evidence>
<keyword evidence="14" id="KW-0539">Nucleus</keyword>
<comment type="subcellular location">
    <subcellularLocation>
        <location evidence="2">Nucleus</location>
    </subcellularLocation>
</comment>
<dbReference type="EC" id="2.3.2.27" evidence="5"/>
<dbReference type="InterPro" id="IPR003034">
    <property type="entry name" value="SAP_dom"/>
</dbReference>
<dbReference type="GO" id="GO:0006301">
    <property type="term" value="P:DNA damage tolerance"/>
    <property type="evidence" value="ECO:0007669"/>
    <property type="project" value="InterPro"/>
</dbReference>
<accession>A0A8C1J3D2</accession>
<reference evidence="24" key="1">
    <citation type="submission" date="2025-08" db="UniProtKB">
        <authorList>
            <consortium name="Ensembl"/>
        </authorList>
    </citation>
    <scope>IDENTIFICATION</scope>
</reference>
<evidence type="ECO:0000256" key="16">
    <source>
        <dbReference type="ARBA" id="ARBA00082369"/>
    </source>
</evidence>